<dbReference type="Proteomes" id="UP000682308">
    <property type="component" value="Unassembled WGS sequence"/>
</dbReference>
<name>A0A941FER0_9ACTN</name>
<organism evidence="7 8">
    <name type="scientific">Streptomyces tuirus</name>
    <dbReference type="NCBI Taxonomy" id="68278"/>
    <lineage>
        <taxon>Bacteria</taxon>
        <taxon>Bacillati</taxon>
        <taxon>Actinomycetota</taxon>
        <taxon>Actinomycetes</taxon>
        <taxon>Kitasatosporales</taxon>
        <taxon>Streptomycetaceae</taxon>
        <taxon>Streptomyces</taxon>
    </lineage>
</organism>
<evidence type="ECO:0000313" key="8">
    <source>
        <dbReference type="Proteomes" id="UP000682308"/>
    </source>
</evidence>
<dbReference type="SUPFAM" id="SSF51905">
    <property type="entry name" value="FAD/NAD(P)-binding domain"/>
    <property type="match status" value="1"/>
</dbReference>
<keyword evidence="8" id="KW-1185">Reference proteome</keyword>
<feature type="domain" description="FAD-binding" evidence="6">
    <location>
        <begin position="261"/>
        <end position="325"/>
    </location>
</feature>
<dbReference type="Gene3D" id="3.50.50.60">
    <property type="entry name" value="FAD/NAD(P)-binding domain"/>
    <property type="match status" value="1"/>
</dbReference>
<dbReference type="EMBL" id="JAGTPG010000002">
    <property type="protein sequence ID" value="MBR8642609.1"/>
    <property type="molecule type" value="Genomic_DNA"/>
</dbReference>
<keyword evidence="4" id="KW-0560">Oxidoreductase</keyword>
<dbReference type="PANTHER" id="PTHR13789">
    <property type="entry name" value="MONOOXYGENASE"/>
    <property type="match status" value="1"/>
</dbReference>
<dbReference type="PRINTS" id="PR00420">
    <property type="entry name" value="RNGMNOXGNASE"/>
</dbReference>
<dbReference type="AlphaFoldDB" id="A0A941FER0"/>
<dbReference type="Pfam" id="PF01494">
    <property type="entry name" value="FAD_binding_3"/>
    <property type="match status" value="2"/>
</dbReference>
<keyword evidence="5 7" id="KW-0503">Monooxygenase</keyword>
<evidence type="ECO:0000256" key="2">
    <source>
        <dbReference type="ARBA" id="ARBA00022630"/>
    </source>
</evidence>
<feature type="domain" description="FAD-binding" evidence="6">
    <location>
        <begin position="5"/>
        <end position="118"/>
    </location>
</feature>
<dbReference type="InterPro" id="IPR050493">
    <property type="entry name" value="FAD-dep_Monooxygenase_BioMet"/>
</dbReference>
<comment type="cofactor">
    <cofactor evidence="1">
        <name>FAD</name>
        <dbReference type="ChEBI" id="CHEBI:57692"/>
    </cofactor>
</comment>
<dbReference type="GO" id="GO:0004497">
    <property type="term" value="F:monooxygenase activity"/>
    <property type="evidence" value="ECO:0007669"/>
    <property type="project" value="UniProtKB-KW"/>
</dbReference>
<keyword evidence="3" id="KW-0274">FAD</keyword>
<evidence type="ECO:0000256" key="5">
    <source>
        <dbReference type="ARBA" id="ARBA00023033"/>
    </source>
</evidence>
<keyword evidence="2" id="KW-0285">Flavoprotein</keyword>
<dbReference type="InterPro" id="IPR036188">
    <property type="entry name" value="FAD/NAD-bd_sf"/>
</dbReference>
<sequence>MPKKAIIVGGGIGGLAAAVHLQAGGWDVEVRERAPGPPGTGTSLGLWPGALRALDELRVGRAARERARPAARGNFLRADGRLIGNVDFAGLRRRTGDTVHVIARPALLTTLTAALDDRLVRYGHEVTDVRDLSDCCDVVIAADGLRSRARSVLFGDAYRPRYSGVTAWHGTVDLDTDAISETWGKGARFGVTPRAGGHTNWFACAPVPERVPVPGGDLAALRTHFGSWHPGVRRVLDRVAEGAGSGISRNDLYDLAEPLPAYVSGRVALIGDAAHAMTPDLGRGACEALIDGVTLARELTARARVEDALTAYDAARRRPTQRLARAARLMNRAVHTRRPLAPMRNAAMRLFLTVGRPPA</sequence>
<dbReference type="GO" id="GO:0071949">
    <property type="term" value="F:FAD binding"/>
    <property type="evidence" value="ECO:0007669"/>
    <property type="project" value="InterPro"/>
</dbReference>
<evidence type="ECO:0000259" key="6">
    <source>
        <dbReference type="Pfam" id="PF01494"/>
    </source>
</evidence>
<reference evidence="7 8" key="1">
    <citation type="submission" date="2021-04" db="EMBL/GenBank/DDBJ databases">
        <title>Characterization of the biosynthetic gene cluster of new lipopeptides with antitumor activity in the genome of the marine Streptomyces PHM034.</title>
        <authorList>
            <person name="Ceniceros A."/>
            <person name="Canedo L."/>
            <person name="Mendez C."/>
            <person name="Olano C."/>
            <person name="Schleissner C."/>
            <person name="Cuevas C."/>
            <person name="De La Calle F."/>
            <person name="Salas J.A."/>
        </authorList>
    </citation>
    <scope>NUCLEOTIDE SEQUENCE [LARGE SCALE GENOMIC DNA]</scope>
    <source>
        <strain evidence="7 8">PHM034</strain>
    </source>
</reference>
<evidence type="ECO:0000256" key="1">
    <source>
        <dbReference type="ARBA" id="ARBA00001974"/>
    </source>
</evidence>
<protein>
    <submittedName>
        <fullName evidence="7">FAD-dependent monooxygenase</fullName>
    </submittedName>
</protein>
<comment type="caution">
    <text evidence="7">The sequence shown here is derived from an EMBL/GenBank/DDBJ whole genome shotgun (WGS) entry which is preliminary data.</text>
</comment>
<evidence type="ECO:0000256" key="3">
    <source>
        <dbReference type="ARBA" id="ARBA00022827"/>
    </source>
</evidence>
<gene>
    <name evidence="7" type="ORF">KEF29_33200</name>
</gene>
<evidence type="ECO:0000313" key="7">
    <source>
        <dbReference type="EMBL" id="MBR8642609.1"/>
    </source>
</evidence>
<dbReference type="PANTHER" id="PTHR13789:SF318">
    <property type="entry name" value="GERANYLGERANYL DIPHOSPHATE REDUCTASE"/>
    <property type="match status" value="1"/>
</dbReference>
<accession>A0A941FER0</accession>
<evidence type="ECO:0000256" key="4">
    <source>
        <dbReference type="ARBA" id="ARBA00023002"/>
    </source>
</evidence>
<proteinExistence type="predicted"/>
<dbReference type="InterPro" id="IPR002938">
    <property type="entry name" value="FAD-bd"/>
</dbReference>